<accession>A0A2P8EGA2</accession>
<organism evidence="2 3">
    <name type="scientific">Haloactinopolyspora alba</name>
    <dbReference type="NCBI Taxonomy" id="648780"/>
    <lineage>
        <taxon>Bacteria</taxon>
        <taxon>Bacillati</taxon>
        <taxon>Actinomycetota</taxon>
        <taxon>Actinomycetes</taxon>
        <taxon>Jiangellales</taxon>
        <taxon>Jiangellaceae</taxon>
        <taxon>Haloactinopolyspora</taxon>
    </lineage>
</organism>
<comment type="caution">
    <text evidence="2">The sequence shown here is derived from an EMBL/GenBank/DDBJ whole genome shotgun (WGS) entry which is preliminary data.</text>
</comment>
<reference evidence="2 3" key="1">
    <citation type="submission" date="2018-03" db="EMBL/GenBank/DDBJ databases">
        <title>Genomic Encyclopedia of Archaeal and Bacterial Type Strains, Phase II (KMG-II): from individual species to whole genera.</title>
        <authorList>
            <person name="Goeker M."/>
        </authorList>
    </citation>
    <scope>NUCLEOTIDE SEQUENCE [LARGE SCALE GENOMIC DNA]</scope>
    <source>
        <strain evidence="2 3">DSM 45211</strain>
    </source>
</reference>
<evidence type="ECO:0000313" key="2">
    <source>
        <dbReference type="EMBL" id="PSL08506.1"/>
    </source>
</evidence>
<protein>
    <submittedName>
        <fullName evidence="2">Uncharacterized protein</fullName>
    </submittedName>
</protein>
<feature type="compositionally biased region" description="Basic and acidic residues" evidence="1">
    <location>
        <begin position="13"/>
        <end position="23"/>
    </location>
</feature>
<dbReference type="Proteomes" id="UP000243528">
    <property type="component" value="Unassembled WGS sequence"/>
</dbReference>
<dbReference type="EMBL" id="PYGE01000001">
    <property type="protein sequence ID" value="PSL08506.1"/>
    <property type="molecule type" value="Genomic_DNA"/>
</dbReference>
<dbReference type="AlphaFoldDB" id="A0A2P8EGA2"/>
<proteinExistence type="predicted"/>
<name>A0A2P8EGA2_9ACTN</name>
<feature type="region of interest" description="Disordered" evidence="1">
    <location>
        <begin position="1"/>
        <end position="46"/>
    </location>
</feature>
<sequence length="99" mass="10897">MMSRVDILFDTGLPKDRDARHTDAMTSRTSAARPVFPSSPFQTNATAPPLEKFAVDDMVTHDRHGVGRVVGVRGDNEVHVDFGSAVRRISLPNPKVTRL</sequence>
<evidence type="ECO:0000256" key="1">
    <source>
        <dbReference type="SAM" id="MobiDB-lite"/>
    </source>
</evidence>
<evidence type="ECO:0000313" key="3">
    <source>
        <dbReference type="Proteomes" id="UP000243528"/>
    </source>
</evidence>
<gene>
    <name evidence="2" type="ORF">CLV30_101478</name>
</gene>
<keyword evidence="3" id="KW-1185">Reference proteome</keyword>